<keyword evidence="2" id="KW-0813">Transport</keyword>
<evidence type="ECO:0000259" key="13">
    <source>
        <dbReference type="Pfam" id="PF00520"/>
    </source>
</evidence>
<dbReference type="AlphaFoldDB" id="F3ZXJ8"/>
<dbReference type="KEGG" id="mas:Mahau_2529"/>
<keyword evidence="4 12" id="KW-0812">Transmembrane</keyword>
<dbReference type="Gene3D" id="1.10.287.70">
    <property type="match status" value="1"/>
</dbReference>
<dbReference type="GO" id="GO:0008076">
    <property type="term" value="C:voltage-gated potassium channel complex"/>
    <property type="evidence" value="ECO:0007669"/>
    <property type="project" value="InterPro"/>
</dbReference>
<keyword evidence="7" id="KW-0630">Potassium</keyword>
<evidence type="ECO:0000256" key="1">
    <source>
        <dbReference type="ARBA" id="ARBA00004141"/>
    </source>
</evidence>
<evidence type="ECO:0000256" key="4">
    <source>
        <dbReference type="ARBA" id="ARBA00022692"/>
    </source>
</evidence>
<dbReference type="GO" id="GO:0001508">
    <property type="term" value="P:action potential"/>
    <property type="evidence" value="ECO:0007669"/>
    <property type="project" value="TreeGrafter"/>
</dbReference>
<protein>
    <submittedName>
        <fullName evidence="14">Ion transport 2 domain protein</fullName>
    </submittedName>
</protein>
<evidence type="ECO:0000256" key="11">
    <source>
        <dbReference type="ARBA" id="ARBA00023303"/>
    </source>
</evidence>
<dbReference type="STRING" id="697281.Mahau_2529"/>
<dbReference type="PANTHER" id="PTHR11537:SF254">
    <property type="entry name" value="POTASSIUM VOLTAGE-GATED CHANNEL PROTEIN SHAB"/>
    <property type="match status" value="1"/>
</dbReference>
<dbReference type="Pfam" id="PF00520">
    <property type="entry name" value="Ion_trans"/>
    <property type="match status" value="1"/>
</dbReference>
<sequence length="248" mass="27810">MDIIIIILAVVSVVMAIADLVGAAVTLKPWFYPLDSIILIFFAIDYFFRLFTAKDKKDFFKRNIFDLIAIIPFGPLFSFFRVFRIFRLTKLVKLFKIVRFIGISGRFKQRIDAFLHTNGLIYVIYINIACLLVGSIAIYITEKGLTVQSFGDAVWWAFVTTTTVGYGDISPKTGIGRIIAAVLMMCGIGLISMLTGTIATYFTAIANQDAKTKKMDELKTIADILTAEQLDELINFANNISARDKIVQ</sequence>
<keyword evidence="8 12" id="KW-1133">Transmembrane helix</keyword>
<feature type="transmembrane region" description="Helical" evidence="12">
    <location>
        <begin position="120"/>
        <end position="141"/>
    </location>
</feature>
<dbReference type="SUPFAM" id="SSF81324">
    <property type="entry name" value="Voltage-gated potassium channels"/>
    <property type="match status" value="1"/>
</dbReference>
<dbReference type="PANTHER" id="PTHR11537">
    <property type="entry name" value="VOLTAGE-GATED POTASSIUM CHANNEL"/>
    <property type="match status" value="1"/>
</dbReference>
<feature type="domain" description="Ion transport" evidence="13">
    <location>
        <begin position="2"/>
        <end position="207"/>
    </location>
</feature>
<keyword evidence="6" id="KW-0851">Voltage-gated channel</keyword>
<evidence type="ECO:0000256" key="7">
    <source>
        <dbReference type="ARBA" id="ARBA00022958"/>
    </source>
</evidence>
<organism evidence="14 15">
    <name type="scientific">Mahella australiensis (strain DSM 15567 / CIP 107919 / 50-1 BON)</name>
    <dbReference type="NCBI Taxonomy" id="697281"/>
    <lineage>
        <taxon>Bacteria</taxon>
        <taxon>Bacillati</taxon>
        <taxon>Bacillota</taxon>
        <taxon>Clostridia</taxon>
        <taxon>Thermoanaerobacterales</taxon>
        <taxon>Thermoanaerobacterales Family IV. Incertae Sedis</taxon>
        <taxon>Mahella</taxon>
    </lineage>
</organism>
<dbReference type="PRINTS" id="PR00169">
    <property type="entry name" value="KCHANNEL"/>
</dbReference>
<keyword evidence="10 12" id="KW-0472">Membrane</keyword>
<evidence type="ECO:0000256" key="10">
    <source>
        <dbReference type="ARBA" id="ARBA00023136"/>
    </source>
</evidence>
<gene>
    <name evidence="14" type="ordered locus">Mahau_2529</name>
</gene>
<proteinExistence type="predicted"/>
<evidence type="ECO:0000256" key="8">
    <source>
        <dbReference type="ARBA" id="ARBA00022989"/>
    </source>
</evidence>
<feature type="transmembrane region" description="Helical" evidence="12">
    <location>
        <begin position="64"/>
        <end position="86"/>
    </location>
</feature>
<evidence type="ECO:0000313" key="14">
    <source>
        <dbReference type="EMBL" id="AEE97679.1"/>
    </source>
</evidence>
<evidence type="ECO:0000256" key="9">
    <source>
        <dbReference type="ARBA" id="ARBA00023065"/>
    </source>
</evidence>
<dbReference type="OrthoDB" id="9810759at2"/>
<evidence type="ECO:0000256" key="3">
    <source>
        <dbReference type="ARBA" id="ARBA00022538"/>
    </source>
</evidence>
<keyword evidence="3" id="KW-0633">Potassium transport</keyword>
<dbReference type="Gene3D" id="1.20.5.110">
    <property type="match status" value="1"/>
</dbReference>
<feature type="transmembrane region" description="Helical" evidence="12">
    <location>
        <begin position="175"/>
        <end position="205"/>
    </location>
</feature>
<dbReference type="HOGENOM" id="CLU_011722_6_2_9"/>
<dbReference type="InterPro" id="IPR028325">
    <property type="entry name" value="VG_K_chnl"/>
</dbReference>
<name>F3ZXJ8_MAHA5</name>
<evidence type="ECO:0000256" key="5">
    <source>
        <dbReference type="ARBA" id="ARBA00022826"/>
    </source>
</evidence>
<accession>F3ZXJ8</accession>
<dbReference type="RefSeq" id="WP_013782102.1">
    <property type="nucleotide sequence ID" value="NC_015520.1"/>
</dbReference>
<reference evidence="14 15" key="2">
    <citation type="journal article" date="2011" name="Stand. Genomic Sci.">
        <title>Complete genome sequence of Mahella australiensis type strain (50-1 BON).</title>
        <authorList>
            <person name="Sikorski J."/>
            <person name="Teshima H."/>
            <person name="Nolan M."/>
            <person name="Lucas S."/>
            <person name="Hammon N."/>
            <person name="Deshpande S."/>
            <person name="Cheng J.F."/>
            <person name="Pitluck S."/>
            <person name="Liolios K."/>
            <person name="Pagani I."/>
            <person name="Ivanova N."/>
            <person name="Huntemann M."/>
            <person name="Mavromatis K."/>
            <person name="Ovchinikova G."/>
            <person name="Pati A."/>
            <person name="Tapia R."/>
            <person name="Han C."/>
            <person name="Goodwin L."/>
            <person name="Chen A."/>
            <person name="Palaniappan K."/>
            <person name="Land M."/>
            <person name="Hauser L."/>
            <person name="Ngatchou-Djao O.D."/>
            <person name="Rohde M."/>
            <person name="Pukall R."/>
            <person name="Spring S."/>
            <person name="Abt B."/>
            <person name="Goker M."/>
            <person name="Detter J.C."/>
            <person name="Woyke T."/>
            <person name="Bristow J."/>
            <person name="Markowitz V."/>
            <person name="Hugenholtz P."/>
            <person name="Eisen J.A."/>
            <person name="Kyrpides N.C."/>
            <person name="Klenk H.P."/>
            <person name="Lapidus A."/>
        </authorList>
    </citation>
    <scope>NUCLEOTIDE SEQUENCE [LARGE SCALE GENOMIC DNA]</scope>
    <source>
        <strain evidence="15">DSM 15567 / CIP 107919 / 50-1 BON</strain>
    </source>
</reference>
<evidence type="ECO:0000313" key="15">
    <source>
        <dbReference type="Proteomes" id="UP000008457"/>
    </source>
</evidence>
<dbReference type="InterPro" id="IPR005821">
    <property type="entry name" value="Ion_trans_dom"/>
</dbReference>
<keyword evidence="11" id="KW-0407">Ion channel</keyword>
<feature type="transmembrane region" description="Helical" evidence="12">
    <location>
        <begin position="153"/>
        <end position="169"/>
    </location>
</feature>
<comment type="subcellular location">
    <subcellularLocation>
        <location evidence="1">Membrane</location>
        <topology evidence="1">Multi-pass membrane protein</topology>
    </subcellularLocation>
</comment>
<evidence type="ECO:0000256" key="2">
    <source>
        <dbReference type="ARBA" id="ARBA00022448"/>
    </source>
</evidence>
<dbReference type="Gene3D" id="1.20.120.350">
    <property type="entry name" value="Voltage-gated potassium channels. Chain C"/>
    <property type="match status" value="1"/>
</dbReference>
<dbReference type="InterPro" id="IPR027359">
    <property type="entry name" value="Volt_channel_dom_sf"/>
</dbReference>
<reference evidence="15" key="1">
    <citation type="submission" date="2010-11" db="EMBL/GenBank/DDBJ databases">
        <title>The complete genome of Mahella australiensis DSM 15567.</title>
        <authorList>
            <consortium name="US DOE Joint Genome Institute (JGI-PGF)"/>
            <person name="Lucas S."/>
            <person name="Copeland A."/>
            <person name="Lapidus A."/>
            <person name="Bruce D."/>
            <person name="Goodwin L."/>
            <person name="Pitluck S."/>
            <person name="Kyrpides N."/>
            <person name="Mavromatis K."/>
            <person name="Pagani I."/>
            <person name="Ivanova N."/>
            <person name="Teshima H."/>
            <person name="Brettin T."/>
            <person name="Detter J.C."/>
            <person name="Han C."/>
            <person name="Tapia R."/>
            <person name="Land M."/>
            <person name="Hauser L."/>
            <person name="Markowitz V."/>
            <person name="Cheng J.-F."/>
            <person name="Hugenholtz P."/>
            <person name="Woyke T."/>
            <person name="Wu D."/>
            <person name="Spring S."/>
            <person name="Pukall R."/>
            <person name="Steenblock K."/>
            <person name="Schneider S."/>
            <person name="Klenk H.-P."/>
            <person name="Eisen J.A."/>
        </authorList>
    </citation>
    <scope>NUCLEOTIDE SEQUENCE [LARGE SCALE GENOMIC DNA]</scope>
    <source>
        <strain evidence="15">DSM 15567 / CIP 107919 / 50-1 BON</strain>
    </source>
</reference>
<dbReference type="EMBL" id="CP002360">
    <property type="protein sequence ID" value="AEE97679.1"/>
    <property type="molecule type" value="Genomic_DNA"/>
</dbReference>
<keyword evidence="5" id="KW-0631">Potassium channel</keyword>
<keyword evidence="9" id="KW-0406">Ion transport</keyword>
<dbReference type="Proteomes" id="UP000008457">
    <property type="component" value="Chromosome"/>
</dbReference>
<evidence type="ECO:0000256" key="6">
    <source>
        <dbReference type="ARBA" id="ARBA00022882"/>
    </source>
</evidence>
<dbReference type="eggNOG" id="COG0664">
    <property type="taxonomic scope" value="Bacteria"/>
</dbReference>
<evidence type="ECO:0000256" key="12">
    <source>
        <dbReference type="SAM" id="Phobius"/>
    </source>
</evidence>
<dbReference type="GO" id="GO:0005249">
    <property type="term" value="F:voltage-gated potassium channel activity"/>
    <property type="evidence" value="ECO:0007669"/>
    <property type="project" value="InterPro"/>
</dbReference>
<keyword evidence="15" id="KW-1185">Reference proteome</keyword>
<feature type="transmembrane region" description="Helical" evidence="12">
    <location>
        <begin position="33"/>
        <end position="52"/>
    </location>
</feature>